<dbReference type="EMBL" id="JAAARO010000015">
    <property type="protein sequence ID" value="KAF5735563.1"/>
    <property type="molecule type" value="Genomic_DNA"/>
</dbReference>
<evidence type="ECO:0000313" key="2">
    <source>
        <dbReference type="EMBL" id="KAF5735563.1"/>
    </source>
</evidence>
<sequence length="295" mass="33555">MERRGEILRSSVYNFLKHFQYFSKIPVFLLIPFSASVFLSQTLFQSYSHTISESKLELHLYQTIFGYVFSLPLSLTSLLAAKSCVIQAMNHHLQQSFISCISLYGSLLITHLWNLILTIIINFTASLSLFFISNNPLFRQISWVLLSVLFTNTASICNLSLAVTSIENCCKGYQAIHKVCSIKRSRRSMALWLALPFNLGLVAIESLFRFRIVSAYQNDFGRIGVSMVLEGLLVCYMYSVVIVLDTIASCLFIKSWESSFEAEREQAADVEILIVRPEDSVRIITANTKIIEEMH</sequence>
<dbReference type="AlphaFoldDB" id="A0A7J7CNB4"/>
<dbReference type="PANTHER" id="PTHR33133:SF19">
    <property type="entry name" value="BINDING-PROTEIN-DEPENDENT TRANSPORT SYSTEMS INNER MEMBRANE COMPONENT"/>
    <property type="match status" value="1"/>
</dbReference>
<name>A0A7J7CNB4_TRIWF</name>
<dbReference type="PANTHER" id="PTHR33133">
    <property type="entry name" value="OS08G0107100 PROTEIN-RELATED"/>
    <property type="match status" value="1"/>
</dbReference>
<evidence type="ECO:0000256" key="1">
    <source>
        <dbReference type="SAM" id="Phobius"/>
    </source>
</evidence>
<accession>A0A7J7CNB4</accession>
<feature type="transmembrane region" description="Helical" evidence="1">
    <location>
        <begin position="21"/>
        <end position="44"/>
    </location>
</feature>
<feature type="transmembrane region" description="Helical" evidence="1">
    <location>
        <begin position="97"/>
        <end position="121"/>
    </location>
</feature>
<reference evidence="2 3" key="1">
    <citation type="journal article" date="2020" name="Nat. Commun.">
        <title>Genome of Tripterygium wilfordii and identification of cytochrome P450 involved in triptolide biosynthesis.</title>
        <authorList>
            <person name="Tu L."/>
            <person name="Su P."/>
            <person name="Zhang Z."/>
            <person name="Gao L."/>
            <person name="Wang J."/>
            <person name="Hu T."/>
            <person name="Zhou J."/>
            <person name="Zhang Y."/>
            <person name="Zhao Y."/>
            <person name="Liu Y."/>
            <person name="Song Y."/>
            <person name="Tong Y."/>
            <person name="Lu Y."/>
            <person name="Yang J."/>
            <person name="Xu C."/>
            <person name="Jia M."/>
            <person name="Peters R.J."/>
            <person name="Huang L."/>
            <person name="Gao W."/>
        </authorList>
    </citation>
    <scope>NUCLEOTIDE SEQUENCE [LARGE SCALE GENOMIC DNA]</scope>
    <source>
        <strain evidence="3">cv. XIE 37</strain>
        <tissue evidence="2">Leaf</tissue>
    </source>
</reference>
<feature type="transmembrane region" description="Helical" evidence="1">
    <location>
        <begin position="228"/>
        <end position="253"/>
    </location>
</feature>
<keyword evidence="3" id="KW-1185">Reference proteome</keyword>
<comment type="caution">
    <text evidence="2">The sequence shown here is derived from an EMBL/GenBank/DDBJ whole genome shotgun (WGS) entry which is preliminary data.</text>
</comment>
<feature type="transmembrane region" description="Helical" evidence="1">
    <location>
        <begin position="189"/>
        <end position="208"/>
    </location>
</feature>
<dbReference type="InParanoid" id="A0A7J7CNB4"/>
<organism evidence="2 3">
    <name type="scientific">Tripterygium wilfordii</name>
    <name type="common">Thunder God vine</name>
    <dbReference type="NCBI Taxonomy" id="458696"/>
    <lineage>
        <taxon>Eukaryota</taxon>
        <taxon>Viridiplantae</taxon>
        <taxon>Streptophyta</taxon>
        <taxon>Embryophyta</taxon>
        <taxon>Tracheophyta</taxon>
        <taxon>Spermatophyta</taxon>
        <taxon>Magnoliopsida</taxon>
        <taxon>eudicotyledons</taxon>
        <taxon>Gunneridae</taxon>
        <taxon>Pentapetalae</taxon>
        <taxon>rosids</taxon>
        <taxon>fabids</taxon>
        <taxon>Celastrales</taxon>
        <taxon>Celastraceae</taxon>
        <taxon>Tripterygium</taxon>
    </lineage>
</organism>
<protein>
    <submittedName>
        <fullName evidence="2">Uncharacterized protein</fullName>
    </submittedName>
</protein>
<dbReference type="Proteomes" id="UP000593562">
    <property type="component" value="Unassembled WGS sequence"/>
</dbReference>
<gene>
    <name evidence="2" type="ORF">HS088_TW15G01071</name>
</gene>
<keyword evidence="1" id="KW-0472">Membrane</keyword>
<keyword evidence="1" id="KW-1133">Transmembrane helix</keyword>
<evidence type="ECO:0000313" key="3">
    <source>
        <dbReference type="Proteomes" id="UP000593562"/>
    </source>
</evidence>
<proteinExistence type="predicted"/>
<feature type="transmembrane region" description="Helical" evidence="1">
    <location>
        <begin position="141"/>
        <end position="168"/>
    </location>
</feature>
<keyword evidence="1" id="KW-0812">Transmembrane</keyword>
<feature type="transmembrane region" description="Helical" evidence="1">
    <location>
        <begin position="64"/>
        <end position="85"/>
    </location>
</feature>